<proteinExistence type="predicted"/>
<dbReference type="Proteomes" id="UP000324222">
    <property type="component" value="Unassembled WGS sequence"/>
</dbReference>
<protein>
    <submittedName>
        <fullName evidence="1">Uncharacterized protein</fullName>
    </submittedName>
</protein>
<evidence type="ECO:0000313" key="2">
    <source>
        <dbReference type="Proteomes" id="UP000324222"/>
    </source>
</evidence>
<evidence type="ECO:0000313" key="1">
    <source>
        <dbReference type="EMBL" id="MPC41195.1"/>
    </source>
</evidence>
<dbReference type="AlphaFoldDB" id="A0A5B7F6F4"/>
<keyword evidence="2" id="KW-1185">Reference proteome</keyword>
<name>A0A5B7F6F4_PORTR</name>
<gene>
    <name evidence="1" type="ORF">E2C01_034782</name>
</gene>
<dbReference type="EMBL" id="VSRR010004965">
    <property type="protein sequence ID" value="MPC41195.1"/>
    <property type="molecule type" value="Genomic_DNA"/>
</dbReference>
<sequence>MAVEAQATVHCHSQHFDMFLEGKCLASKASSPQTAGEAAGDQGYLRSLRQDLKTLVKAPDSSLAKRLRRQGDVIQASGFILLNFPHQPLNPSRSHLNLNNGAACFLREATQYLIQAVCLALAAAWQQ</sequence>
<accession>A0A5B7F6F4</accession>
<comment type="caution">
    <text evidence="1">The sequence shown here is derived from an EMBL/GenBank/DDBJ whole genome shotgun (WGS) entry which is preliminary data.</text>
</comment>
<reference evidence="1 2" key="1">
    <citation type="submission" date="2019-05" db="EMBL/GenBank/DDBJ databases">
        <title>Another draft genome of Portunus trituberculatus and its Hox gene families provides insights of decapod evolution.</title>
        <authorList>
            <person name="Jeong J.-H."/>
            <person name="Song I."/>
            <person name="Kim S."/>
            <person name="Choi T."/>
            <person name="Kim D."/>
            <person name="Ryu S."/>
            <person name="Kim W."/>
        </authorList>
    </citation>
    <scope>NUCLEOTIDE SEQUENCE [LARGE SCALE GENOMIC DNA]</scope>
    <source>
        <tissue evidence="1">Muscle</tissue>
    </source>
</reference>
<organism evidence="1 2">
    <name type="scientific">Portunus trituberculatus</name>
    <name type="common">Swimming crab</name>
    <name type="synonym">Neptunus trituberculatus</name>
    <dbReference type="NCBI Taxonomy" id="210409"/>
    <lineage>
        <taxon>Eukaryota</taxon>
        <taxon>Metazoa</taxon>
        <taxon>Ecdysozoa</taxon>
        <taxon>Arthropoda</taxon>
        <taxon>Crustacea</taxon>
        <taxon>Multicrustacea</taxon>
        <taxon>Malacostraca</taxon>
        <taxon>Eumalacostraca</taxon>
        <taxon>Eucarida</taxon>
        <taxon>Decapoda</taxon>
        <taxon>Pleocyemata</taxon>
        <taxon>Brachyura</taxon>
        <taxon>Eubrachyura</taxon>
        <taxon>Portunoidea</taxon>
        <taxon>Portunidae</taxon>
        <taxon>Portuninae</taxon>
        <taxon>Portunus</taxon>
    </lineage>
</organism>